<organism evidence="1 2">
    <name type="scientific">Burkholderia mayonis</name>
    <dbReference type="NCBI Taxonomy" id="1385591"/>
    <lineage>
        <taxon>Bacteria</taxon>
        <taxon>Pseudomonadati</taxon>
        <taxon>Pseudomonadota</taxon>
        <taxon>Betaproteobacteria</taxon>
        <taxon>Burkholderiales</taxon>
        <taxon>Burkholderiaceae</taxon>
        <taxon>Burkholderia</taxon>
        <taxon>pseudomallei group</taxon>
    </lineage>
</organism>
<evidence type="ECO:0008006" key="3">
    <source>
        <dbReference type="Google" id="ProtNLM"/>
    </source>
</evidence>
<dbReference type="NCBIfam" id="TIGR04111">
    <property type="entry name" value="BcepMu_gp16"/>
    <property type="match status" value="1"/>
</dbReference>
<dbReference type="AlphaFoldDB" id="A0A1B4FN65"/>
<sequence>MTVPKFKAWLRSQGKTIRQWAEENEFPPSAVYRVLNGVDKAHFGRAHDIAVKAGIKQTAA</sequence>
<gene>
    <name evidence="1" type="ORF">WS70_25680</name>
</gene>
<name>A0A1B4FN65_9BURK</name>
<evidence type="ECO:0000313" key="1">
    <source>
        <dbReference type="EMBL" id="AOJ05112.1"/>
    </source>
</evidence>
<reference evidence="1 2" key="1">
    <citation type="submission" date="2015-12" db="EMBL/GenBank/DDBJ databases">
        <title>Diversity of Burkholderia near neighbor genomes.</title>
        <authorList>
            <person name="Sahl J."/>
            <person name="Wagner D."/>
            <person name="Keim P."/>
        </authorList>
    </citation>
    <scope>NUCLEOTIDE SEQUENCE [LARGE SCALE GENOMIC DNA]</scope>
    <source>
        <strain evidence="1 2">BDU6</strain>
    </source>
</reference>
<evidence type="ECO:0000313" key="2">
    <source>
        <dbReference type="Proteomes" id="UP000062519"/>
    </source>
</evidence>
<protein>
    <recommendedName>
        <fullName evidence="3">DNA-binding protein</fullName>
    </recommendedName>
</protein>
<dbReference type="Proteomes" id="UP000062519">
    <property type="component" value="Chromosome 2"/>
</dbReference>
<dbReference type="KEGG" id="buu:WS70_25680"/>
<dbReference type="RefSeq" id="WP_059598256.1">
    <property type="nucleotide sequence ID" value="NZ_CP013387.1"/>
</dbReference>
<dbReference type="EMBL" id="CP013387">
    <property type="protein sequence ID" value="AOJ05112.1"/>
    <property type="molecule type" value="Genomic_DNA"/>
</dbReference>
<dbReference type="InterPro" id="IPR026365">
    <property type="entry name" value="BcepMu_gp16"/>
</dbReference>
<accession>A0A1B4FN65</accession>
<keyword evidence="2" id="KW-1185">Reference proteome</keyword>
<proteinExistence type="predicted"/>